<keyword evidence="5" id="KW-0472">Membrane</keyword>
<dbReference type="OrthoDB" id="9983318at2759"/>
<evidence type="ECO:0000256" key="2">
    <source>
        <dbReference type="ARBA" id="ARBA00023040"/>
    </source>
</evidence>
<dbReference type="Gene3D" id="1.20.1070.10">
    <property type="entry name" value="Rhodopsin 7-helix transmembrane proteins"/>
    <property type="match status" value="1"/>
</dbReference>
<dbReference type="Proteomes" id="UP000192578">
    <property type="component" value="Unassembled WGS sequence"/>
</dbReference>
<evidence type="ECO:0008006" key="8">
    <source>
        <dbReference type="Google" id="ProtNLM"/>
    </source>
</evidence>
<organism evidence="6 7">
    <name type="scientific">Hypsibius exemplaris</name>
    <name type="common">Freshwater tardigrade</name>
    <dbReference type="NCBI Taxonomy" id="2072580"/>
    <lineage>
        <taxon>Eukaryota</taxon>
        <taxon>Metazoa</taxon>
        <taxon>Ecdysozoa</taxon>
        <taxon>Tardigrada</taxon>
        <taxon>Eutardigrada</taxon>
        <taxon>Parachela</taxon>
        <taxon>Hypsibioidea</taxon>
        <taxon>Hypsibiidae</taxon>
        <taxon>Hypsibius</taxon>
    </lineage>
</organism>
<feature type="transmembrane region" description="Helical" evidence="5">
    <location>
        <begin position="186"/>
        <end position="205"/>
    </location>
</feature>
<dbReference type="AlphaFoldDB" id="A0A9X6RJT2"/>
<evidence type="ECO:0000256" key="4">
    <source>
        <dbReference type="ARBA" id="ARBA00023224"/>
    </source>
</evidence>
<dbReference type="Pfam" id="PF10324">
    <property type="entry name" value="7TM_GPCR_Srw"/>
    <property type="match status" value="1"/>
</dbReference>
<feature type="transmembrane region" description="Helical" evidence="5">
    <location>
        <begin position="133"/>
        <end position="157"/>
    </location>
</feature>
<dbReference type="PANTHER" id="PTHR24243:SF233">
    <property type="entry name" value="THYROTROPIN-RELEASING HORMONE RECEPTOR"/>
    <property type="match status" value="1"/>
</dbReference>
<evidence type="ECO:0000313" key="6">
    <source>
        <dbReference type="EMBL" id="OWA50242.1"/>
    </source>
</evidence>
<name>A0A9X6RJT2_HYPEX</name>
<feature type="transmembrane region" description="Helical" evidence="5">
    <location>
        <begin position="91"/>
        <end position="113"/>
    </location>
</feature>
<dbReference type="PANTHER" id="PTHR24243">
    <property type="entry name" value="G-PROTEIN COUPLED RECEPTOR"/>
    <property type="match status" value="1"/>
</dbReference>
<keyword evidence="5" id="KW-0812">Transmembrane</keyword>
<keyword evidence="4" id="KW-0807">Transducer</keyword>
<evidence type="ECO:0000313" key="7">
    <source>
        <dbReference type="Proteomes" id="UP000192578"/>
    </source>
</evidence>
<comment type="subcellular location">
    <subcellularLocation>
        <location evidence="1">Membrane</location>
        <topology evidence="1">Multi-pass membrane protein</topology>
    </subcellularLocation>
</comment>
<evidence type="ECO:0000256" key="5">
    <source>
        <dbReference type="SAM" id="Phobius"/>
    </source>
</evidence>
<reference evidence="7" key="1">
    <citation type="submission" date="2017-01" db="EMBL/GenBank/DDBJ databases">
        <title>Comparative genomics of anhydrobiosis in the tardigrade Hypsibius dujardini.</title>
        <authorList>
            <person name="Yoshida Y."/>
            <person name="Koutsovoulos G."/>
            <person name="Laetsch D."/>
            <person name="Stevens L."/>
            <person name="Kumar S."/>
            <person name="Horikawa D."/>
            <person name="Ishino K."/>
            <person name="Komine S."/>
            <person name="Tomita M."/>
            <person name="Blaxter M."/>
            <person name="Arakawa K."/>
        </authorList>
    </citation>
    <scope>NUCLEOTIDE SEQUENCE [LARGE SCALE GENOMIC DNA]</scope>
    <source>
        <strain evidence="7">Z151</strain>
    </source>
</reference>
<comment type="caution">
    <text evidence="6">The sequence shown here is derived from an EMBL/GenBank/DDBJ whole genome shotgun (WGS) entry which is preliminary data.</text>
</comment>
<evidence type="ECO:0000256" key="3">
    <source>
        <dbReference type="ARBA" id="ARBA00023170"/>
    </source>
</evidence>
<sequence length="337" mass="38151">MQKKSDATKGKNMKNPTRQDVLNFTSAAWESIIEECIRNAFLKSEITFVESFFEVEEEMADFTLVVFSLEQLLCELNPFRYLNVFTLKRTLYTELVIIVLNLLWNYPYLVIFNQKQQVSSPSLHTWNATMTKVDIISCVSIWVTLLVTIILLTKAMAKHARARQRMVSESQHGSASNSSKGRTNSILLLCSAIIYSVTQFPFLVYHLLRMAEEPPYCWINIPQKAVALALVFGENLSILGYAIDFFVCYLSSTGFRRQVRSLIAGSKTNGQGASFSSSDCDGNRPLQSQRLSGELHCQDNGSPVFLLRLTIVTCGLKFIRCILFHFLSNCISFPRGD</sequence>
<dbReference type="SUPFAM" id="SSF81321">
    <property type="entry name" value="Family A G protein-coupled receptor-like"/>
    <property type="match status" value="1"/>
</dbReference>
<keyword evidence="2" id="KW-0297">G-protein coupled receptor</keyword>
<keyword evidence="3" id="KW-0675">Receptor</keyword>
<dbReference type="InterPro" id="IPR019427">
    <property type="entry name" value="7TM_GPCR_serpentine_rcpt_Srw"/>
</dbReference>
<accession>A0A9X6RJT2</accession>
<gene>
    <name evidence="6" type="ORF">BV898_14765</name>
</gene>
<evidence type="ECO:0000256" key="1">
    <source>
        <dbReference type="ARBA" id="ARBA00004141"/>
    </source>
</evidence>
<dbReference type="GO" id="GO:0005886">
    <property type="term" value="C:plasma membrane"/>
    <property type="evidence" value="ECO:0007669"/>
    <property type="project" value="TreeGrafter"/>
</dbReference>
<protein>
    <recommendedName>
        <fullName evidence="8">G-protein coupled receptors family 1 profile domain-containing protein</fullName>
    </recommendedName>
</protein>
<dbReference type="EMBL" id="MTYJ01000186">
    <property type="protein sequence ID" value="OWA50242.1"/>
    <property type="molecule type" value="Genomic_DNA"/>
</dbReference>
<feature type="transmembrane region" description="Helical" evidence="5">
    <location>
        <begin position="225"/>
        <end position="250"/>
    </location>
</feature>
<dbReference type="GO" id="GO:0008528">
    <property type="term" value="F:G protein-coupled peptide receptor activity"/>
    <property type="evidence" value="ECO:0007669"/>
    <property type="project" value="InterPro"/>
</dbReference>
<proteinExistence type="predicted"/>
<keyword evidence="5" id="KW-1133">Transmembrane helix</keyword>
<keyword evidence="7" id="KW-1185">Reference proteome</keyword>